<evidence type="ECO:0000313" key="3">
    <source>
        <dbReference type="Proteomes" id="UP000812961"/>
    </source>
</evidence>
<keyword evidence="3" id="KW-1185">Reference proteome</keyword>
<keyword evidence="1" id="KW-0472">Membrane</keyword>
<proteinExistence type="predicted"/>
<gene>
    <name evidence="2" type="ORF">K1Y79_28110</name>
</gene>
<sequence>MDDKSIIADQLNDLEELMTPRRKELLTWWLKFFSYIFLLTGAFALFIYPSMFLFGLNTHLQLYGLTTSSRTSILMFIIIALYVLKGAASYGLLAEKDWGVDIALVDGWVGILTCSFVIIYDYFGPSHVFAPFRLELLFLIGYISKLMKIRADWKRGRGSVK</sequence>
<evidence type="ECO:0000313" key="2">
    <source>
        <dbReference type="EMBL" id="MBW8688232.1"/>
    </source>
</evidence>
<keyword evidence="1" id="KW-0812">Transmembrane</keyword>
<accession>A0ABS7GMU9</accession>
<feature type="transmembrane region" description="Helical" evidence="1">
    <location>
        <begin position="105"/>
        <end position="123"/>
    </location>
</feature>
<protein>
    <submittedName>
        <fullName evidence="2">Uncharacterized protein</fullName>
    </submittedName>
</protein>
<dbReference type="EMBL" id="JAICCF010000006">
    <property type="protein sequence ID" value="MBW8688232.1"/>
    <property type="molecule type" value="Genomic_DNA"/>
</dbReference>
<name>A0ABS7GMU9_9BACT</name>
<feature type="transmembrane region" description="Helical" evidence="1">
    <location>
        <begin position="129"/>
        <end position="147"/>
    </location>
</feature>
<dbReference type="Proteomes" id="UP000812961">
    <property type="component" value="Unassembled WGS sequence"/>
</dbReference>
<keyword evidence="1" id="KW-1133">Transmembrane helix</keyword>
<organism evidence="2 3">
    <name type="scientific">Chitinophaga rhizophila</name>
    <dbReference type="NCBI Taxonomy" id="2866212"/>
    <lineage>
        <taxon>Bacteria</taxon>
        <taxon>Pseudomonadati</taxon>
        <taxon>Bacteroidota</taxon>
        <taxon>Chitinophagia</taxon>
        <taxon>Chitinophagales</taxon>
        <taxon>Chitinophagaceae</taxon>
        <taxon>Chitinophaga</taxon>
    </lineage>
</organism>
<evidence type="ECO:0000256" key="1">
    <source>
        <dbReference type="SAM" id="Phobius"/>
    </source>
</evidence>
<reference evidence="2 3" key="1">
    <citation type="submission" date="2021-08" db="EMBL/GenBank/DDBJ databases">
        <title>The genome sequence of Chitinophaga sp. B61.</title>
        <authorList>
            <person name="Zhang X."/>
        </authorList>
    </citation>
    <scope>NUCLEOTIDE SEQUENCE [LARGE SCALE GENOMIC DNA]</scope>
    <source>
        <strain evidence="2 3">B61</strain>
    </source>
</reference>
<feature type="transmembrane region" description="Helical" evidence="1">
    <location>
        <begin position="73"/>
        <end position="93"/>
    </location>
</feature>
<dbReference type="RefSeq" id="WP_220253550.1">
    <property type="nucleotide sequence ID" value="NZ_JAICCF010000006.1"/>
</dbReference>
<comment type="caution">
    <text evidence="2">The sequence shown here is derived from an EMBL/GenBank/DDBJ whole genome shotgun (WGS) entry which is preliminary data.</text>
</comment>
<feature type="transmembrane region" description="Helical" evidence="1">
    <location>
        <begin position="28"/>
        <end position="53"/>
    </location>
</feature>